<dbReference type="AlphaFoldDB" id="A0A2H0DXK2"/>
<name>A0A2H0DXK2_9BACT</name>
<dbReference type="Proteomes" id="UP000231143">
    <property type="component" value="Unassembled WGS sequence"/>
</dbReference>
<gene>
    <name evidence="2" type="ORF">COW81_03075</name>
</gene>
<evidence type="ECO:0000313" key="3">
    <source>
        <dbReference type="Proteomes" id="UP000231143"/>
    </source>
</evidence>
<proteinExistence type="predicted"/>
<comment type="caution">
    <text evidence="2">The sequence shown here is derived from an EMBL/GenBank/DDBJ whole genome shotgun (WGS) entry which is preliminary data.</text>
</comment>
<feature type="region of interest" description="Disordered" evidence="1">
    <location>
        <begin position="1"/>
        <end position="20"/>
    </location>
</feature>
<feature type="non-terminal residue" evidence="2">
    <location>
        <position position="1"/>
    </location>
</feature>
<organism evidence="2 3">
    <name type="scientific">Candidatus Campbellbacteria bacterium CG22_combo_CG10-13_8_21_14_all_36_13</name>
    <dbReference type="NCBI Taxonomy" id="1974529"/>
    <lineage>
        <taxon>Bacteria</taxon>
        <taxon>Candidatus Campbelliibacteriota</taxon>
    </lineage>
</organism>
<protein>
    <submittedName>
        <fullName evidence="2">Uncharacterized protein</fullName>
    </submittedName>
</protein>
<feature type="non-terminal residue" evidence="2">
    <location>
        <position position="119"/>
    </location>
</feature>
<evidence type="ECO:0000256" key="1">
    <source>
        <dbReference type="SAM" id="MobiDB-lite"/>
    </source>
</evidence>
<dbReference type="EMBL" id="PCTT01000041">
    <property type="protein sequence ID" value="PIP86904.1"/>
    <property type="molecule type" value="Genomic_DNA"/>
</dbReference>
<accession>A0A2H0DXK2</accession>
<evidence type="ECO:0000313" key="2">
    <source>
        <dbReference type="EMBL" id="PIP86904.1"/>
    </source>
</evidence>
<sequence length="119" mass="13440">ELATRFGIGNKGDAVSESPYTSTHTAAHDLVEYLANSAEKKLIQLETKDREDREVVERKEKARSHRDLIEYLNKARQDNAEVEKVYRHVLGTATLTEGEHPDVLPVRPELATRFGIGNK</sequence>
<reference evidence="2 3" key="1">
    <citation type="submission" date="2017-09" db="EMBL/GenBank/DDBJ databases">
        <title>Depth-based differentiation of microbial function through sediment-hosted aquifers and enrichment of novel symbionts in the deep terrestrial subsurface.</title>
        <authorList>
            <person name="Probst A.J."/>
            <person name="Ladd B."/>
            <person name="Jarett J.K."/>
            <person name="Geller-Mcgrath D.E."/>
            <person name="Sieber C.M."/>
            <person name="Emerson J.B."/>
            <person name="Anantharaman K."/>
            <person name="Thomas B.C."/>
            <person name="Malmstrom R."/>
            <person name="Stieglmeier M."/>
            <person name="Klingl A."/>
            <person name="Woyke T."/>
            <person name="Ryan C.M."/>
            <person name="Banfield J.F."/>
        </authorList>
    </citation>
    <scope>NUCLEOTIDE SEQUENCE [LARGE SCALE GENOMIC DNA]</scope>
    <source>
        <strain evidence="2">CG22_combo_CG10-13_8_21_14_all_36_13</strain>
    </source>
</reference>